<evidence type="ECO:0000256" key="1">
    <source>
        <dbReference type="SAM" id="MobiDB-lite"/>
    </source>
</evidence>
<dbReference type="Proteomes" id="UP001239445">
    <property type="component" value="Unassembled WGS sequence"/>
</dbReference>
<name>A0AAJ0BJK8_9PEZI</name>
<comment type="caution">
    <text evidence="2">The sequence shown here is derived from an EMBL/GenBank/DDBJ whole genome shotgun (WGS) entry which is preliminary data.</text>
</comment>
<evidence type="ECO:0000313" key="3">
    <source>
        <dbReference type="Proteomes" id="UP001239445"/>
    </source>
</evidence>
<feature type="compositionally biased region" description="Basic and acidic residues" evidence="1">
    <location>
        <begin position="13"/>
        <end position="29"/>
    </location>
</feature>
<proteinExistence type="predicted"/>
<dbReference type="AlphaFoldDB" id="A0AAJ0BJK8"/>
<feature type="compositionally biased region" description="Low complexity" evidence="1">
    <location>
        <begin position="414"/>
        <end position="429"/>
    </location>
</feature>
<sequence length="429" mass="46023">MSVFSVFRRSRQAAKEQGAKQEETKKEQVKIPYKHIPTHAAIDALSGGPASSRDLDRPRILEESRRRSALTARGIGMGGSMPALHHGLPRVHSSLSHVSYPAEYASPAAQLPRAYSFSGMPAPGWTHRGGEVRYNSPAAGMPSGKGKGVDRAVLGPGHLSRPSSRGSGRKIGEKSSSGSSSDSVTSQEDLEMRPVRQSTPSPPLQYASPSKDPESPHRMHPSYPRRTSDPNRLAVPIRPISYAQSRDGRSRKSGVGDLPPVPALPPMHFGSAVTAPGISLAPVTSTVTRSGSTTPPLSRRSTSPVADVVFEEAADEDVASSPEKVISNEPTRRRRSSKPMQFAKLETINSNISESVELSVVSSSRDMERKRANVEVSALPTEFDAAVLPAPRQPVLPTPKEKLSKKASSKPTSSRRWSFLSSKSTAVAV</sequence>
<feature type="compositionally biased region" description="Low complexity" evidence="1">
    <location>
        <begin position="174"/>
        <end position="183"/>
    </location>
</feature>
<accession>A0AAJ0BJK8</accession>
<feature type="region of interest" description="Disordered" evidence="1">
    <location>
        <begin position="1"/>
        <end position="33"/>
    </location>
</feature>
<feature type="region of interest" description="Disordered" evidence="1">
    <location>
        <begin position="390"/>
        <end position="429"/>
    </location>
</feature>
<gene>
    <name evidence="2" type="ORF">QBC47DRAFT_107402</name>
</gene>
<organism evidence="2 3">
    <name type="scientific">Echria macrotheca</name>
    <dbReference type="NCBI Taxonomy" id="438768"/>
    <lineage>
        <taxon>Eukaryota</taxon>
        <taxon>Fungi</taxon>
        <taxon>Dikarya</taxon>
        <taxon>Ascomycota</taxon>
        <taxon>Pezizomycotina</taxon>
        <taxon>Sordariomycetes</taxon>
        <taxon>Sordariomycetidae</taxon>
        <taxon>Sordariales</taxon>
        <taxon>Schizotheciaceae</taxon>
        <taxon>Echria</taxon>
    </lineage>
</organism>
<feature type="compositionally biased region" description="Acidic residues" evidence="1">
    <location>
        <begin position="309"/>
        <end position="318"/>
    </location>
</feature>
<evidence type="ECO:0000313" key="2">
    <source>
        <dbReference type="EMBL" id="KAK1759459.1"/>
    </source>
</evidence>
<dbReference type="EMBL" id="MU839828">
    <property type="protein sequence ID" value="KAK1759459.1"/>
    <property type="molecule type" value="Genomic_DNA"/>
</dbReference>
<feature type="compositionally biased region" description="Low complexity" evidence="1">
    <location>
        <begin position="282"/>
        <end position="304"/>
    </location>
</feature>
<protein>
    <submittedName>
        <fullName evidence="2">Uncharacterized protein</fullName>
    </submittedName>
</protein>
<keyword evidence="3" id="KW-1185">Reference proteome</keyword>
<feature type="region of interest" description="Disordered" evidence="1">
    <location>
        <begin position="131"/>
        <end position="341"/>
    </location>
</feature>
<reference evidence="2" key="1">
    <citation type="submission" date="2023-06" db="EMBL/GenBank/DDBJ databases">
        <title>Genome-scale phylogeny and comparative genomics of the fungal order Sordariales.</title>
        <authorList>
            <consortium name="Lawrence Berkeley National Laboratory"/>
            <person name="Hensen N."/>
            <person name="Bonometti L."/>
            <person name="Westerberg I."/>
            <person name="Brannstrom I.O."/>
            <person name="Guillou S."/>
            <person name="Cros-Aarteil S."/>
            <person name="Calhoun S."/>
            <person name="Haridas S."/>
            <person name="Kuo A."/>
            <person name="Mondo S."/>
            <person name="Pangilinan J."/>
            <person name="Riley R."/>
            <person name="Labutti K."/>
            <person name="Andreopoulos B."/>
            <person name="Lipzen A."/>
            <person name="Chen C."/>
            <person name="Yanf M."/>
            <person name="Daum C."/>
            <person name="Ng V."/>
            <person name="Clum A."/>
            <person name="Steindorff A."/>
            <person name="Ohm R."/>
            <person name="Martin F."/>
            <person name="Silar P."/>
            <person name="Natvig D."/>
            <person name="Lalanne C."/>
            <person name="Gautier V."/>
            <person name="Ament-Velasquez S.L."/>
            <person name="Kruys A."/>
            <person name="Hutchinson M.I."/>
            <person name="Powell A.J."/>
            <person name="Barry K."/>
            <person name="Miller A.N."/>
            <person name="Grigoriev I.V."/>
            <person name="Debuchy R."/>
            <person name="Gladieux P."/>
            <person name="Thoren M.H."/>
            <person name="Johannesson H."/>
        </authorList>
    </citation>
    <scope>NUCLEOTIDE SEQUENCE</scope>
    <source>
        <strain evidence="2">PSN4</strain>
    </source>
</reference>